<evidence type="ECO:0000259" key="2">
    <source>
        <dbReference type="Pfam" id="PF04909"/>
    </source>
</evidence>
<dbReference type="InterPro" id="IPR032466">
    <property type="entry name" value="Metal_Hydrolase"/>
</dbReference>
<dbReference type="InterPro" id="IPR052350">
    <property type="entry name" value="Metallo-dep_Lactonases"/>
</dbReference>
<comment type="caution">
    <text evidence="3">The sequence shown here is derived from an EMBL/GenBank/DDBJ whole genome shotgun (WGS) entry which is preliminary data.</text>
</comment>
<dbReference type="InterPro" id="IPR006680">
    <property type="entry name" value="Amidohydro-rel"/>
</dbReference>
<gene>
    <name evidence="3" type="ORF">AVENLUH5627_03482</name>
</gene>
<feature type="domain" description="Amidohydrolase-related" evidence="2">
    <location>
        <begin position="117"/>
        <end position="352"/>
    </location>
</feature>
<organism evidence="3 4">
    <name type="scientific">Acinetobacter venetianus</name>
    <dbReference type="NCBI Taxonomy" id="52133"/>
    <lineage>
        <taxon>Bacteria</taxon>
        <taxon>Pseudomonadati</taxon>
        <taxon>Pseudomonadota</taxon>
        <taxon>Gammaproteobacteria</taxon>
        <taxon>Moraxellales</taxon>
        <taxon>Moraxellaceae</taxon>
        <taxon>Acinetobacter</taxon>
    </lineage>
</organism>
<evidence type="ECO:0000313" key="3">
    <source>
        <dbReference type="EMBL" id="KXZ62552.1"/>
    </source>
</evidence>
<dbReference type="PANTHER" id="PTHR43569:SF2">
    <property type="entry name" value="AMIDOHYDROLASE-RELATED DOMAIN-CONTAINING PROTEIN"/>
    <property type="match status" value="1"/>
</dbReference>
<dbReference type="GO" id="GO:0016787">
    <property type="term" value="F:hydrolase activity"/>
    <property type="evidence" value="ECO:0007669"/>
    <property type="project" value="UniProtKB-KW"/>
</dbReference>
<reference evidence="3 4" key="1">
    <citation type="journal article" date="2016" name="Sci. Rep.">
        <title>Genomic and phenotypic characterization of the species Acinetobacter venetianus.</title>
        <authorList>
            <person name="Fondi M."/>
            <person name="Maida I."/>
            <person name="Perrin E."/>
            <person name="Orlandini V."/>
            <person name="La Torre L."/>
            <person name="Bosi E."/>
            <person name="Negroni A."/>
            <person name="Zanaroli G."/>
            <person name="Fava F."/>
            <person name="Decorosi F."/>
            <person name="Giovannetti L."/>
            <person name="Viti C."/>
            <person name="Vaneechoutte M."/>
            <person name="Dijkshoorn L."/>
            <person name="Fani R."/>
        </authorList>
    </citation>
    <scope>NUCLEOTIDE SEQUENCE [LARGE SCALE GENOMIC DNA]</scope>
    <source>
        <strain evidence="3 4">LUH5627</strain>
    </source>
</reference>
<dbReference type="PATRIC" id="fig|52133.18.peg.3566"/>
<dbReference type="RefSeq" id="WP_061519847.1">
    <property type="nucleotide sequence ID" value="NZ_JRUE01000260.1"/>
</dbReference>
<name>A0A150HJ81_9GAMM</name>
<evidence type="ECO:0000313" key="4">
    <source>
        <dbReference type="Proteomes" id="UP000075680"/>
    </source>
</evidence>
<dbReference type="PANTHER" id="PTHR43569">
    <property type="entry name" value="AMIDOHYDROLASE"/>
    <property type="match status" value="1"/>
</dbReference>
<keyword evidence="3" id="KW-0378">Hydrolase</keyword>
<dbReference type="Pfam" id="PF04909">
    <property type="entry name" value="Amidohydro_2"/>
    <property type="match status" value="1"/>
</dbReference>
<evidence type="ECO:0000256" key="1">
    <source>
        <dbReference type="ARBA" id="ARBA00038310"/>
    </source>
</evidence>
<dbReference type="AlphaFoldDB" id="A0A150HJ81"/>
<comment type="similarity">
    <text evidence="1">Belongs to the metallo-dependent hydrolases superfamily.</text>
</comment>
<sequence>MQRLNFPIIDPHIHQWDPYHTPHSAALLVKAFGHSPYLIDKIVRIVKPKDLIDTLGITKYALAPYLPHDFKADNDIYKVESVVHIEASWHHQKGFGVVEETDWINQLPFEEQGIKLGAIIGTADPRHKKFKDILKAHVDASPVFRGIRKMAAWHSDSGVHRWTDKAELYRSKKFLKGFESLASMNLSFDAWVYSHQIKDVAHLAKQFPDTPIMLDHLATPVGMFGKVGKRTGRTVVERSKIFEQWKSDISELAQQKNVHTKISGLMMPVLGHCFYQENRTASVNELVHLLSPLIHHAVDCFGTNRILYASNFPMDKPNAKLGDLISAYAQMLEPYGIQALQEIFRDNAKIFYSIDI</sequence>
<accession>A0A150HJ81</accession>
<proteinExistence type="inferred from homology"/>
<dbReference type="SUPFAM" id="SSF51556">
    <property type="entry name" value="Metallo-dependent hydrolases"/>
    <property type="match status" value="1"/>
</dbReference>
<dbReference type="EMBL" id="JRUE01000260">
    <property type="protein sequence ID" value="KXZ62552.1"/>
    <property type="molecule type" value="Genomic_DNA"/>
</dbReference>
<dbReference type="Gene3D" id="3.20.20.140">
    <property type="entry name" value="Metal-dependent hydrolases"/>
    <property type="match status" value="1"/>
</dbReference>
<dbReference type="Proteomes" id="UP000075680">
    <property type="component" value="Unassembled WGS sequence"/>
</dbReference>
<protein>
    <submittedName>
        <fullName evidence="3">Amidohydrolase</fullName>
    </submittedName>
</protein>